<dbReference type="AlphaFoldDB" id="A0A9J6D323"/>
<gene>
    <name evidence="1" type="ORF">HPB51_026434</name>
</gene>
<organism evidence="1 2">
    <name type="scientific">Rhipicephalus microplus</name>
    <name type="common">Cattle tick</name>
    <name type="synonym">Boophilus microplus</name>
    <dbReference type="NCBI Taxonomy" id="6941"/>
    <lineage>
        <taxon>Eukaryota</taxon>
        <taxon>Metazoa</taxon>
        <taxon>Ecdysozoa</taxon>
        <taxon>Arthropoda</taxon>
        <taxon>Chelicerata</taxon>
        <taxon>Arachnida</taxon>
        <taxon>Acari</taxon>
        <taxon>Parasitiformes</taxon>
        <taxon>Ixodida</taxon>
        <taxon>Ixodoidea</taxon>
        <taxon>Ixodidae</taxon>
        <taxon>Rhipicephalinae</taxon>
        <taxon>Rhipicephalus</taxon>
        <taxon>Boophilus</taxon>
    </lineage>
</organism>
<dbReference type="Proteomes" id="UP000821866">
    <property type="component" value="Unassembled WGS sequence"/>
</dbReference>
<protein>
    <submittedName>
        <fullName evidence="1">Uncharacterized protein</fullName>
    </submittedName>
</protein>
<dbReference type="EMBL" id="JABSTU010000360">
    <property type="protein sequence ID" value="KAH7995915.1"/>
    <property type="molecule type" value="Genomic_DNA"/>
</dbReference>
<dbReference type="VEuPathDB" id="VectorBase:LOC119182183"/>
<sequence length="203" mass="22917">MLWECRTTPDSTSSKWERSLRSSLLADQLWAIQQAHEAAARGKSDSCRGEMLRNLTTLVLLCAAVIGIRRTNFFEDCHDMPEGGPQPGNCYFLTERELRNDDMYRAIAGLTMRRYTYDPPGKFLQTVYGVTRGAFVYSPDKSPKGFYIVEFLTSKSNCSSLGPYSPTQCQSTSRWVDGLCQAMFRSSDDGIATHHDSWCTVIH</sequence>
<comment type="caution">
    <text evidence="1">The sequence shown here is derived from an EMBL/GenBank/DDBJ whole genome shotgun (WGS) entry which is preliminary data.</text>
</comment>
<reference evidence="1" key="2">
    <citation type="submission" date="2021-09" db="EMBL/GenBank/DDBJ databases">
        <authorList>
            <person name="Jia N."/>
            <person name="Wang J."/>
            <person name="Shi W."/>
            <person name="Du L."/>
            <person name="Sun Y."/>
            <person name="Zhan W."/>
            <person name="Jiang J."/>
            <person name="Wang Q."/>
            <person name="Zhang B."/>
            <person name="Ji P."/>
            <person name="Sakyi L.B."/>
            <person name="Cui X."/>
            <person name="Yuan T."/>
            <person name="Jiang B."/>
            <person name="Yang W."/>
            <person name="Lam T.T.-Y."/>
            <person name="Chang Q."/>
            <person name="Ding S."/>
            <person name="Wang X."/>
            <person name="Zhu J."/>
            <person name="Ruan X."/>
            <person name="Zhao L."/>
            <person name="Wei J."/>
            <person name="Que T."/>
            <person name="Du C."/>
            <person name="Cheng J."/>
            <person name="Dai P."/>
            <person name="Han X."/>
            <person name="Huang E."/>
            <person name="Gao Y."/>
            <person name="Liu J."/>
            <person name="Shao H."/>
            <person name="Ye R."/>
            <person name="Li L."/>
            <person name="Wei W."/>
            <person name="Wang X."/>
            <person name="Wang C."/>
            <person name="Huo Q."/>
            <person name="Li W."/>
            <person name="Guo W."/>
            <person name="Chen H."/>
            <person name="Chen S."/>
            <person name="Zhou L."/>
            <person name="Zhou L."/>
            <person name="Ni X."/>
            <person name="Tian J."/>
            <person name="Zhou Y."/>
            <person name="Sheng Y."/>
            <person name="Liu T."/>
            <person name="Pan Y."/>
            <person name="Xia L."/>
            <person name="Li J."/>
            <person name="Zhao F."/>
            <person name="Cao W."/>
        </authorList>
    </citation>
    <scope>NUCLEOTIDE SEQUENCE</scope>
    <source>
        <strain evidence="1">Rmic-2018</strain>
        <tissue evidence="1">Larvae</tissue>
    </source>
</reference>
<proteinExistence type="predicted"/>
<evidence type="ECO:0000313" key="2">
    <source>
        <dbReference type="Proteomes" id="UP000821866"/>
    </source>
</evidence>
<accession>A0A9J6D323</accession>
<name>A0A9J6D323_RHIMP</name>
<reference evidence="1" key="1">
    <citation type="journal article" date="2020" name="Cell">
        <title>Large-Scale Comparative Analyses of Tick Genomes Elucidate Their Genetic Diversity and Vector Capacities.</title>
        <authorList>
            <consortium name="Tick Genome and Microbiome Consortium (TIGMIC)"/>
            <person name="Jia N."/>
            <person name="Wang J."/>
            <person name="Shi W."/>
            <person name="Du L."/>
            <person name="Sun Y."/>
            <person name="Zhan W."/>
            <person name="Jiang J.F."/>
            <person name="Wang Q."/>
            <person name="Zhang B."/>
            <person name="Ji P."/>
            <person name="Bell-Sakyi L."/>
            <person name="Cui X.M."/>
            <person name="Yuan T.T."/>
            <person name="Jiang B.G."/>
            <person name="Yang W.F."/>
            <person name="Lam T.T."/>
            <person name="Chang Q.C."/>
            <person name="Ding S.J."/>
            <person name="Wang X.J."/>
            <person name="Zhu J.G."/>
            <person name="Ruan X.D."/>
            <person name="Zhao L."/>
            <person name="Wei J.T."/>
            <person name="Ye R.Z."/>
            <person name="Que T.C."/>
            <person name="Du C.H."/>
            <person name="Zhou Y.H."/>
            <person name="Cheng J.X."/>
            <person name="Dai P.F."/>
            <person name="Guo W.B."/>
            <person name="Han X.H."/>
            <person name="Huang E.J."/>
            <person name="Li L.F."/>
            <person name="Wei W."/>
            <person name="Gao Y.C."/>
            <person name="Liu J.Z."/>
            <person name="Shao H.Z."/>
            <person name="Wang X."/>
            <person name="Wang C.C."/>
            <person name="Yang T.C."/>
            <person name="Huo Q.B."/>
            <person name="Li W."/>
            <person name="Chen H.Y."/>
            <person name="Chen S.E."/>
            <person name="Zhou L.G."/>
            <person name="Ni X.B."/>
            <person name="Tian J.H."/>
            <person name="Sheng Y."/>
            <person name="Liu T."/>
            <person name="Pan Y.S."/>
            <person name="Xia L.Y."/>
            <person name="Li J."/>
            <person name="Zhao F."/>
            <person name="Cao W.C."/>
        </authorList>
    </citation>
    <scope>NUCLEOTIDE SEQUENCE</scope>
    <source>
        <strain evidence="1">Rmic-2018</strain>
    </source>
</reference>
<evidence type="ECO:0000313" key="1">
    <source>
        <dbReference type="EMBL" id="KAH7995915.1"/>
    </source>
</evidence>
<keyword evidence="2" id="KW-1185">Reference proteome</keyword>